<evidence type="ECO:0000313" key="3">
    <source>
        <dbReference type="Proteomes" id="UP001303222"/>
    </source>
</evidence>
<sequence length="205" mass="23430">MEVQMTTSRQYCQLQWSLLCPKVPKVYKLKFKLSDVPPYHKTLSFQSRSGHPHTIQSSCIFKLFCPSMKAKPPISDHTNCSCSQGCETGSYLRKTQKIHPVMPLPRKVPLKIKNPKRWREIHGGGPDTGKLVQKDKYFCLHPDCTIYLAGHRMNKQDLSFDSKADLDRHKSRAHHWTGEEVREQRGLLPGTEATEEVDNGKKTSG</sequence>
<reference evidence="2" key="1">
    <citation type="journal article" date="2023" name="Mol. Phylogenet. Evol.">
        <title>Genome-scale phylogeny and comparative genomics of the fungal order Sordariales.</title>
        <authorList>
            <person name="Hensen N."/>
            <person name="Bonometti L."/>
            <person name="Westerberg I."/>
            <person name="Brannstrom I.O."/>
            <person name="Guillou S."/>
            <person name="Cros-Aarteil S."/>
            <person name="Calhoun S."/>
            <person name="Haridas S."/>
            <person name="Kuo A."/>
            <person name="Mondo S."/>
            <person name="Pangilinan J."/>
            <person name="Riley R."/>
            <person name="LaButti K."/>
            <person name="Andreopoulos B."/>
            <person name="Lipzen A."/>
            <person name="Chen C."/>
            <person name="Yan M."/>
            <person name="Daum C."/>
            <person name="Ng V."/>
            <person name="Clum A."/>
            <person name="Steindorff A."/>
            <person name="Ohm R.A."/>
            <person name="Martin F."/>
            <person name="Silar P."/>
            <person name="Natvig D.O."/>
            <person name="Lalanne C."/>
            <person name="Gautier V."/>
            <person name="Ament-Velasquez S.L."/>
            <person name="Kruys A."/>
            <person name="Hutchinson M.I."/>
            <person name="Powell A.J."/>
            <person name="Barry K."/>
            <person name="Miller A.N."/>
            <person name="Grigoriev I.V."/>
            <person name="Debuchy R."/>
            <person name="Gladieux P."/>
            <person name="Hiltunen Thoren M."/>
            <person name="Johannesson H."/>
        </authorList>
    </citation>
    <scope>NUCLEOTIDE SEQUENCE</scope>
    <source>
        <strain evidence="2">CBS 626.80</strain>
    </source>
</reference>
<feature type="region of interest" description="Disordered" evidence="1">
    <location>
        <begin position="171"/>
        <end position="205"/>
    </location>
</feature>
<feature type="compositionally biased region" description="Basic and acidic residues" evidence="1">
    <location>
        <begin position="176"/>
        <end position="185"/>
    </location>
</feature>
<reference evidence="2" key="2">
    <citation type="submission" date="2023-06" db="EMBL/GenBank/DDBJ databases">
        <authorList>
            <consortium name="Lawrence Berkeley National Laboratory"/>
            <person name="Mondo S.J."/>
            <person name="Hensen N."/>
            <person name="Bonometti L."/>
            <person name="Westerberg I."/>
            <person name="Brannstrom I.O."/>
            <person name="Guillou S."/>
            <person name="Cros-Aarteil S."/>
            <person name="Calhoun S."/>
            <person name="Haridas S."/>
            <person name="Kuo A."/>
            <person name="Pangilinan J."/>
            <person name="Riley R."/>
            <person name="Labutti K."/>
            <person name="Andreopoulos B."/>
            <person name="Lipzen A."/>
            <person name="Chen C."/>
            <person name="Yanf M."/>
            <person name="Daum C."/>
            <person name="Ng V."/>
            <person name="Clum A."/>
            <person name="Steindorff A."/>
            <person name="Ohm R."/>
            <person name="Martin F."/>
            <person name="Silar P."/>
            <person name="Natvig D."/>
            <person name="Lalanne C."/>
            <person name="Gautier V."/>
            <person name="Ament-Velasquez S.L."/>
            <person name="Kruys A."/>
            <person name="Hutchinson M.I."/>
            <person name="Powell A.J."/>
            <person name="Barry K."/>
            <person name="Miller A.N."/>
            <person name="Grigoriev I.V."/>
            <person name="Debuchy R."/>
            <person name="Gladieux P."/>
            <person name="Thoren M.H."/>
            <person name="Johannesson H."/>
        </authorList>
    </citation>
    <scope>NUCLEOTIDE SEQUENCE</scope>
    <source>
        <strain evidence="2">CBS 626.80</strain>
    </source>
</reference>
<comment type="caution">
    <text evidence="2">The sequence shown here is derived from an EMBL/GenBank/DDBJ whole genome shotgun (WGS) entry which is preliminary data.</text>
</comment>
<accession>A0AAN6NXF4</accession>
<organism evidence="2 3">
    <name type="scientific">Pseudoneurospora amorphoporcata</name>
    <dbReference type="NCBI Taxonomy" id="241081"/>
    <lineage>
        <taxon>Eukaryota</taxon>
        <taxon>Fungi</taxon>
        <taxon>Dikarya</taxon>
        <taxon>Ascomycota</taxon>
        <taxon>Pezizomycotina</taxon>
        <taxon>Sordariomycetes</taxon>
        <taxon>Sordariomycetidae</taxon>
        <taxon>Sordariales</taxon>
        <taxon>Sordariaceae</taxon>
        <taxon>Pseudoneurospora</taxon>
    </lineage>
</organism>
<protein>
    <submittedName>
        <fullName evidence="2">Uncharacterized protein</fullName>
    </submittedName>
</protein>
<evidence type="ECO:0000313" key="2">
    <source>
        <dbReference type="EMBL" id="KAK3951908.1"/>
    </source>
</evidence>
<keyword evidence="3" id="KW-1185">Reference proteome</keyword>
<dbReference type="AlphaFoldDB" id="A0AAN6NXF4"/>
<name>A0AAN6NXF4_9PEZI</name>
<gene>
    <name evidence="2" type="ORF">QBC32DRAFT_153832</name>
</gene>
<evidence type="ECO:0000256" key="1">
    <source>
        <dbReference type="SAM" id="MobiDB-lite"/>
    </source>
</evidence>
<proteinExistence type="predicted"/>
<dbReference type="Proteomes" id="UP001303222">
    <property type="component" value="Unassembled WGS sequence"/>
</dbReference>
<dbReference type="EMBL" id="MU859136">
    <property type="protein sequence ID" value="KAK3951908.1"/>
    <property type="molecule type" value="Genomic_DNA"/>
</dbReference>